<evidence type="ECO:0000313" key="2">
    <source>
        <dbReference type="EMBL" id="SUI57507.1"/>
    </source>
</evidence>
<evidence type="ECO:0000313" key="3">
    <source>
        <dbReference type="Proteomes" id="UP000254069"/>
    </source>
</evidence>
<dbReference type="STRING" id="38313.GCA_000947195_00311"/>
<dbReference type="InterPro" id="IPR022080">
    <property type="entry name" value="DUF3630"/>
</dbReference>
<dbReference type="AlphaFoldDB" id="A0A2T3GXI1"/>
<dbReference type="Proteomes" id="UP000825078">
    <property type="component" value="Chromosome"/>
</dbReference>
<accession>A0A2T3GXI1</accession>
<protein>
    <submittedName>
        <fullName evidence="1">DUF3630 domain-containing protein</fullName>
    </submittedName>
    <submittedName>
        <fullName evidence="2">Protein of uncharacterized function (DUF3630)</fullName>
    </submittedName>
</protein>
<proteinExistence type="predicted"/>
<dbReference type="RefSeq" id="WP_025010848.1">
    <property type="nucleotide sequence ID" value="NZ_AP024609.1"/>
</dbReference>
<dbReference type="GeneID" id="93807397"/>
<reference evidence="2 3" key="1">
    <citation type="submission" date="2018-06" db="EMBL/GenBank/DDBJ databases">
        <authorList>
            <consortium name="Pathogen Informatics"/>
            <person name="Doyle S."/>
        </authorList>
    </citation>
    <scope>NUCLEOTIDE SEQUENCE [LARGE SCALE GENOMIC DNA]</scope>
    <source>
        <strain evidence="2 3">NCTC10738</strain>
    </source>
</reference>
<dbReference type="Pfam" id="PF12305">
    <property type="entry name" value="DUF3630"/>
    <property type="match status" value="1"/>
</dbReference>
<evidence type="ECO:0000313" key="1">
    <source>
        <dbReference type="EMBL" id="BCV43313.1"/>
    </source>
</evidence>
<name>A0A2T3GXI1_9GAMM</name>
<dbReference type="Proteomes" id="UP000254069">
    <property type="component" value="Unassembled WGS sequence"/>
</dbReference>
<sequence length="97" mass="11420">MQYQNLSLDPEHKTLSMTAGVEFEAFDSFAEPLCRALDAKVLERQWGADRHQWLLDFEGSLLWLNYEFYGDVCWLSCQSEQDWDVLVYLKHLLESQA</sequence>
<keyword evidence="3" id="KW-1185">Reference proteome</keyword>
<organism evidence="2 3">
    <name type="scientific">Shewanella algae</name>
    <dbReference type="NCBI Taxonomy" id="38313"/>
    <lineage>
        <taxon>Bacteria</taxon>
        <taxon>Pseudomonadati</taxon>
        <taxon>Pseudomonadota</taxon>
        <taxon>Gammaproteobacteria</taxon>
        <taxon>Alteromonadales</taxon>
        <taxon>Shewanellaceae</taxon>
        <taxon>Shewanella</taxon>
    </lineage>
</organism>
<gene>
    <name evidence="2" type="ORF">NCTC10738_01286</name>
    <name evidence="1" type="ORF">TUM17379_03310</name>
</gene>
<reference evidence="1" key="2">
    <citation type="submission" date="2021-05" db="EMBL/GenBank/DDBJ databases">
        <title>Molecular characterization for Shewanella algae harboring chromosomal blaOXA-55-like strains isolated from clinical and environment sample.</title>
        <authorList>
            <person name="Ohama Y."/>
            <person name="Aoki K."/>
            <person name="Harada S."/>
            <person name="Moriya K."/>
            <person name="Ishii Y."/>
            <person name="Tateda K."/>
        </authorList>
    </citation>
    <scope>NUCLEOTIDE SEQUENCE</scope>
    <source>
        <strain evidence="1">TUM17379</strain>
    </source>
</reference>
<dbReference type="KEGG" id="salg:BS332_09160"/>
<accession>A0A379ZAM0</accession>
<dbReference type="EMBL" id="AP024613">
    <property type="protein sequence ID" value="BCV43313.1"/>
    <property type="molecule type" value="Genomic_DNA"/>
</dbReference>
<dbReference type="EMBL" id="UGYO01000001">
    <property type="protein sequence ID" value="SUI57507.1"/>
    <property type="molecule type" value="Genomic_DNA"/>
</dbReference>